<dbReference type="AlphaFoldDB" id="A0A371BER2"/>
<evidence type="ECO:0000313" key="2">
    <source>
        <dbReference type="Proteomes" id="UP000263833"/>
    </source>
</evidence>
<dbReference type="EMBL" id="QRGP01000001">
    <property type="protein sequence ID" value="RDV06089.1"/>
    <property type="molecule type" value="Genomic_DNA"/>
</dbReference>
<dbReference type="Proteomes" id="UP000263833">
    <property type="component" value="Unassembled WGS sequence"/>
</dbReference>
<proteinExistence type="predicted"/>
<dbReference type="SUPFAM" id="SSF54001">
    <property type="entry name" value="Cysteine proteinases"/>
    <property type="match status" value="1"/>
</dbReference>
<dbReference type="InterPro" id="IPR038765">
    <property type="entry name" value="Papain-like_cys_pep_sf"/>
</dbReference>
<dbReference type="RefSeq" id="WP_115547648.1">
    <property type="nucleotide sequence ID" value="NZ_QRGP01000001.1"/>
</dbReference>
<gene>
    <name evidence="1" type="ORF">DXH95_01185</name>
</gene>
<comment type="caution">
    <text evidence="1">The sequence shown here is derived from an EMBL/GenBank/DDBJ whole genome shotgun (WGS) entry which is preliminary data.</text>
</comment>
<organism evidence="1 2">
    <name type="scientific">Sphingorhabdus pulchriflava</name>
    <dbReference type="NCBI Taxonomy" id="2292257"/>
    <lineage>
        <taxon>Bacteria</taxon>
        <taxon>Pseudomonadati</taxon>
        <taxon>Pseudomonadota</taxon>
        <taxon>Alphaproteobacteria</taxon>
        <taxon>Sphingomonadales</taxon>
        <taxon>Sphingomonadaceae</taxon>
        <taxon>Sphingorhabdus</taxon>
    </lineage>
</organism>
<protein>
    <submittedName>
        <fullName evidence="1">Peptidoglycan endopeptidase</fullName>
    </submittedName>
</protein>
<keyword evidence="2" id="KW-1185">Reference proteome</keyword>
<evidence type="ECO:0000313" key="1">
    <source>
        <dbReference type="EMBL" id="RDV06089.1"/>
    </source>
</evidence>
<name>A0A371BER2_9SPHN</name>
<dbReference type="Gene3D" id="3.90.1720.10">
    <property type="entry name" value="endopeptidase domain like (from Nostoc punctiforme)"/>
    <property type="match status" value="1"/>
</dbReference>
<dbReference type="OrthoDB" id="8481272at2"/>
<accession>A0A371BER2</accession>
<sequence>MEHGPQEIASRVLSQLGVPFRLHGRAKGVSLDCVGLVAIAIESYLDGRSVPQNYSMRGDFLNKVSDFFAALPFESQADGSATAAGDILLAEVGPSQLHLVVVTEDGWVHAHAGLRRVVRSTPQKDWEIIRHWRLNGE</sequence>
<reference evidence="2" key="1">
    <citation type="submission" date="2018-08" db="EMBL/GenBank/DDBJ databases">
        <authorList>
            <person name="Kim S.-J."/>
            <person name="Jung G.-Y."/>
        </authorList>
    </citation>
    <scope>NUCLEOTIDE SEQUENCE [LARGE SCALE GENOMIC DNA]</scope>
    <source>
        <strain evidence="2">GY_G</strain>
    </source>
</reference>